<dbReference type="Proteomes" id="UP000305541">
    <property type="component" value="Unassembled WGS sequence"/>
</dbReference>
<name>A0A0R2KVI0_9LACO</name>
<feature type="binding site" evidence="3">
    <location>
        <begin position="87"/>
        <end position="90"/>
    </location>
    <ligand>
        <name>substrate</name>
    </ligand>
</feature>
<dbReference type="AlphaFoldDB" id="A0A0R2KVI0"/>
<gene>
    <name evidence="6" type="ORF">FEZ51_00275</name>
    <name evidence="5" type="ORF">IV81_GL000415</name>
</gene>
<feature type="binding site" evidence="3">
    <location>
        <begin position="10"/>
        <end position="17"/>
    </location>
    <ligand>
        <name>substrate</name>
    </ligand>
</feature>
<dbReference type="GO" id="GO:0005829">
    <property type="term" value="C:cytosol"/>
    <property type="evidence" value="ECO:0007669"/>
    <property type="project" value="TreeGrafter"/>
</dbReference>
<organism evidence="5 7">
    <name type="scientific">Pediococcus stilesii</name>
    <dbReference type="NCBI Taxonomy" id="331679"/>
    <lineage>
        <taxon>Bacteria</taxon>
        <taxon>Bacillati</taxon>
        <taxon>Bacillota</taxon>
        <taxon>Bacilli</taxon>
        <taxon>Lactobacillales</taxon>
        <taxon>Lactobacillaceae</taxon>
        <taxon>Pediococcus</taxon>
    </lineage>
</organism>
<protein>
    <submittedName>
        <fullName evidence="5">Fructose-2,6-bisphosphatase</fullName>
    </submittedName>
    <submittedName>
        <fullName evidence="6">Histidine phosphatase family protein</fullName>
    </submittedName>
</protein>
<dbReference type="InterPro" id="IPR029033">
    <property type="entry name" value="His_PPase_superfam"/>
</dbReference>
<evidence type="ECO:0000313" key="7">
    <source>
        <dbReference type="Proteomes" id="UP000051859"/>
    </source>
</evidence>
<dbReference type="InterPro" id="IPR013078">
    <property type="entry name" value="His_Pase_superF_clade-1"/>
</dbReference>
<dbReference type="InterPro" id="IPR051695">
    <property type="entry name" value="Phosphoglycerate_Mutase"/>
</dbReference>
<dbReference type="OrthoDB" id="4131070at2"/>
<dbReference type="PANTHER" id="PTHR46517">
    <property type="entry name" value="FRUCTOSE-2,6-BISPHOSPHATASE TIGAR"/>
    <property type="match status" value="1"/>
</dbReference>
<dbReference type="SMART" id="SM00855">
    <property type="entry name" value="PGAM"/>
    <property type="match status" value="1"/>
</dbReference>
<evidence type="ECO:0000313" key="6">
    <source>
        <dbReference type="EMBL" id="TLQ05651.1"/>
    </source>
</evidence>
<keyword evidence="7" id="KW-1185">Reference proteome</keyword>
<evidence type="ECO:0000256" key="3">
    <source>
        <dbReference type="PIRSR" id="PIRSR613078-2"/>
    </source>
</evidence>
<reference evidence="5 7" key="1">
    <citation type="journal article" date="2015" name="Genome Announc.">
        <title>Expanding the biotechnology potential of lactobacilli through comparative genomics of 213 strains and associated genera.</title>
        <authorList>
            <person name="Sun Z."/>
            <person name="Harris H.M."/>
            <person name="McCann A."/>
            <person name="Guo C."/>
            <person name="Argimon S."/>
            <person name="Zhang W."/>
            <person name="Yang X."/>
            <person name="Jeffery I.B."/>
            <person name="Cooney J.C."/>
            <person name="Kagawa T.F."/>
            <person name="Liu W."/>
            <person name="Song Y."/>
            <person name="Salvetti E."/>
            <person name="Wrobel A."/>
            <person name="Rasinkangas P."/>
            <person name="Parkhill J."/>
            <person name="Rea M.C."/>
            <person name="O'Sullivan O."/>
            <person name="Ritari J."/>
            <person name="Douillard F.P."/>
            <person name="Paul Ross R."/>
            <person name="Yang R."/>
            <person name="Briner A.E."/>
            <person name="Felis G.E."/>
            <person name="de Vos W.M."/>
            <person name="Barrangou R."/>
            <person name="Klaenhammer T.R."/>
            <person name="Caufield P.W."/>
            <person name="Cui Y."/>
            <person name="Zhang H."/>
            <person name="O'Toole P.W."/>
        </authorList>
    </citation>
    <scope>NUCLEOTIDE SEQUENCE [LARGE SCALE GENOMIC DNA]</scope>
    <source>
        <strain evidence="5 7">DSM 18001</strain>
    </source>
</reference>
<evidence type="ECO:0000313" key="8">
    <source>
        <dbReference type="Proteomes" id="UP000305541"/>
    </source>
</evidence>
<feature type="active site" description="Proton donor/acceptor" evidence="2">
    <location>
        <position position="87"/>
    </location>
</feature>
<sequence length="222" mass="25331">MKKLKLYFVRHGQTIFNKYNRMQGWSDSPLTEKGYADAHHAGARLRHIQFDAAYASDTTRAMNTANAVIAENDHSPLSVTSMMEFREEFYGYYEGNDSAQAWFEALMPISGKRSFHEFLEEHPISQSKDAMKAADPFHDAENNVEFWQRLNRGFDQLLKDHQDGEKILIVSHGTTIRSMAGEADPTLDITWGPQNGSISQFTLDTNGLHLDEYNNHGDQELQ</sequence>
<keyword evidence="1" id="KW-0378">Hydrolase</keyword>
<dbReference type="RefSeq" id="WP_057803505.1">
    <property type="nucleotide sequence ID" value="NZ_JQBX01000013.1"/>
</dbReference>
<dbReference type="CDD" id="cd07067">
    <property type="entry name" value="HP_PGM_like"/>
    <property type="match status" value="1"/>
</dbReference>
<proteinExistence type="predicted"/>
<dbReference type="EMBL" id="VBTH01000001">
    <property type="protein sequence ID" value="TLQ05651.1"/>
    <property type="molecule type" value="Genomic_DNA"/>
</dbReference>
<dbReference type="GO" id="GO:0045820">
    <property type="term" value="P:negative regulation of glycolytic process"/>
    <property type="evidence" value="ECO:0007669"/>
    <property type="project" value="TreeGrafter"/>
</dbReference>
<evidence type="ECO:0000313" key="5">
    <source>
        <dbReference type="EMBL" id="KRN93531.1"/>
    </source>
</evidence>
<dbReference type="Gene3D" id="3.40.50.1240">
    <property type="entry name" value="Phosphoglycerate mutase-like"/>
    <property type="match status" value="1"/>
</dbReference>
<evidence type="ECO:0000256" key="4">
    <source>
        <dbReference type="PIRSR" id="PIRSR613078-3"/>
    </source>
</evidence>
<dbReference type="Pfam" id="PF00300">
    <property type="entry name" value="His_Phos_1"/>
    <property type="match status" value="1"/>
</dbReference>
<dbReference type="PANTHER" id="PTHR46517:SF1">
    <property type="entry name" value="FRUCTOSE-2,6-BISPHOSPHATASE TIGAR"/>
    <property type="match status" value="1"/>
</dbReference>
<dbReference type="PATRIC" id="fig|331679.3.peg.421"/>
<dbReference type="STRING" id="331679.IV81_GL000415"/>
<dbReference type="GO" id="GO:0043456">
    <property type="term" value="P:regulation of pentose-phosphate shunt"/>
    <property type="evidence" value="ECO:0007669"/>
    <property type="project" value="TreeGrafter"/>
</dbReference>
<dbReference type="EMBL" id="JQBX01000013">
    <property type="protein sequence ID" value="KRN93531.1"/>
    <property type="molecule type" value="Genomic_DNA"/>
</dbReference>
<dbReference type="Proteomes" id="UP000051859">
    <property type="component" value="Unassembled WGS sequence"/>
</dbReference>
<evidence type="ECO:0000256" key="1">
    <source>
        <dbReference type="ARBA" id="ARBA00022801"/>
    </source>
</evidence>
<feature type="binding site" evidence="3">
    <location>
        <position position="60"/>
    </location>
    <ligand>
        <name>substrate</name>
    </ligand>
</feature>
<feature type="active site" description="Tele-phosphohistidine intermediate" evidence="2">
    <location>
        <position position="11"/>
    </location>
</feature>
<evidence type="ECO:0000256" key="2">
    <source>
        <dbReference type="PIRSR" id="PIRSR613078-1"/>
    </source>
</evidence>
<dbReference type="GO" id="GO:0004331">
    <property type="term" value="F:fructose-2,6-bisphosphate 2-phosphatase activity"/>
    <property type="evidence" value="ECO:0007669"/>
    <property type="project" value="TreeGrafter"/>
</dbReference>
<dbReference type="SUPFAM" id="SSF53254">
    <property type="entry name" value="Phosphoglycerate mutase-like"/>
    <property type="match status" value="1"/>
</dbReference>
<feature type="site" description="Transition state stabilizer" evidence="4">
    <location>
        <position position="172"/>
    </location>
</feature>
<reference evidence="6 8" key="2">
    <citation type="submission" date="2019-05" db="EMBL/GenBank/DDBJ databases">
        <title>The metagenome of a microbial culture collection derived from dairy environment covers the genomic content of the human microbiome.</title>
        <authorList>
            <person name="Roder T."/>
            <person name="Wuthrich D."/>
            <person name="Sattari Z."/>
            <person name="Von Ah U."/>
            <person name="Bar C."/>
            <person name="Ronchi F."/>
            <person name="Macpherson A.J."/>
            <person name="Ganal-Vonarburg S.C."/>
            <person name="Bruggmann R."/>
            <person name="Vergeres G."/>
        </authorList>
    </citation>
    <scope>NUCLEOTIDE SEQUENCE [LARGE SCALE GENOMIC DNA]</scope>
    <source>
        <strain evidence="6 8">FAM 18815</strain>
    </source>
</reference>
<comment type="caution">
    <text evidence="5">The sequence shown here is derived from an EMBL/GenBank/DDBJ whole genome shotgun (WGS) entry which is preliminary data.</text>
</comment>
<accession>A0A0R2KVI0</accession>